<organism evidence="2 3">
    <name type="scientific">Allostreptomyces psammosilenae</name>
    <dbReference type="NCBI Taxonomy" id="1892865"/>
    <lineage>
        <taxon>Bacteria</taxon>
        <taxon>Bacillati</taxon>
        <taxon>Actinomycetota</taxon>
        <taxon>Actinomycetes</taxon>
        <taxon>Kitasatosporales</taxon>
        <taxon>Streptomycetaceae</taxon>
        <taxon>Allostreptomyces</taxon>
    </lineage>
</organism>
<dbReference type="AlphaFoldDB" id="A0A853A218"/>
<name>A0A853A218_9ACTN</name>
<comment type="caution">
    <text evidence="2">The sequence shown here is derived from an EMBL/GenBank/DDBJ whole genome shotgun (WGS) entry which is preliminary data.</text>
</comment>
<proteinExistence type="predicted"/>
<accession>A0A853A218</accession>
<keyword evidence="3" id="KW-1185">Reference proteome</keyword>
<feature type="domain" description="Outer membrane channel protein CpnT-like N-terminal" evidence="1">
    <location>
        <begin position="18"/>
        <end position="129"/>
    </location>
</feature>
<dbReference type="InterPro" id="IPR036689">
    <property type="entry name" value="ESAT-6-like_sf"/>
</dbReference>
<evidence type="ECO:0000313" key="3">
    <source>
        <dbReference type="Proteomes" id="UP000567795"/>
    </source>
</evidence>
<dbReference type="Proteomes" id="UP000567795">
    <property type="component" value="Unassembled WGS sequence"/>
</dbReference>
<sequence>MAVMLPEELEYPLRVIGITWPDLDEDAVREVAQAFRDYADEIASAREEADGAVAQLLAGSSGEGMEAFGGHWEKVSGQHFQGLADASRTIASALDTAATAIEAGKCSIVAQLDVLAPEIAAAVAAAAPATPGLPSLAGLGPAQTARTAVREILRETAERAAEALTAAAGDAVLASLEGVLTELLGRGLENATGLRDGYDAGRAGDAGHQGGADPAGASAAAATSLAGADGAAAGSLAGADGAASLAGADRVSTSGSIAEVMRGTVGPAAEVPPPTGNPIIDAMRGHDLAAVRA</sequence>
<dbReference type="RefSeq" id="WP_179817035.1">
    <property type="nucleotide sequence ID" value="NZ_JACBZD010000002.1"/>
</dbReference>
<dbReference type="InterPro" id="IPR057746">
    <property type="entry name" value="CpnT-like_N"/>
</dbReference>
<gene>
    <name evidence="2" type="ORF">FHU37_005206</name>
</gene>
<dbReference type="SUPFAM" id="SSF140453">
    <property type="entry name" value="EsxAB dimer-like"/>
    <property type="match status" value="1"/>
</dbReference>
<protein>
    <submittedName>
        <fullName evidence="2">Uncharacterized protein YukE</fullName>
    </submittedName>
</protein>
<dbReference type="Gene3D" id="1.10.287.1060">
    <property type="entry name" value="ESAT-6-like"/>
    <property type="match status" value="1"/>
</dbReference>
<evidence type="ECO:0000259" key="1">
    <source>
        <dbReference type="Pfam" id="PF25547"/>
    </source>
</evidence>
<dbReference type="EMBL" id="JACBZD010000002">
    <property type="protein sequence ID" value="NYI08177.1"/>
    <property type="molecule type" value="Genomic_DNA"/>
</dbReference>
<evidence type="ECO:0000313" key="2">
    <source>
        <dbReference type="EMBL" id="NYI08177.1"/>
    </source>
</evidence>
<reference evidence="2 3" key="1">
    <citation type="submission" date="2020-07" db="EMBL/GenBank/DDBJ databases">
        <title>Sequencing the genomes of 1000 actinobacteria strains.</title>
        <authorList>
            <person name="Klenk H.-P."/>
        </authorList>
    </citation>
    <scope>NUCLEOTIDE SEQUENCE [LARGE SCALE GENOMIC DNA]</scope>
    <source>
        <strain evidence="2 3">DSM 42178</strain>
    </source>
</reference>
<dbReference type="Pfam" id="PF25547">
    <property type="entry name" value="WXG100_2"/>
    <property type="match status" value="1"/>
</dbReference>